<dbReference type="KEGG" id="cput:CONPUDRAFT_76980"/>
<feature type="transmembrane region" description="Helical" evidence="1">
    <location>
        <begin position="189"/>
        <end position="209"/>
    </location>
</feature>
<proteinExistence type="predicted"/>
<accession>A0A5M3M9S6</accession>
<evidence type="ECO:0000313" key="3">
    <source>
        <dbReference type="EMBL" id="EIW75939.1"/>
    </source>
</evidence>
<protein>
    <recommendedName>
        <fullName evidence="2">DUF6533 domain-containing protein</fullName>
    </recommendedName>
</protein>
<evidence type="ECO:0000256" key="1">
    <source>
        <dbReference type="SAM" id="Phobius"/>
    </source>
</evidence>
<feature type="domain" description="DUF6533" evidence="2">
    <location>
        <begin position="15"/>
        <end position="53"/>
    </location>
</feature>
<feature type="transmembrane region" description="Helical" evidence="1">
    <location>
        <begin position="80"/>
        <end position="106"/>
    </location>
</feature>
<keyword evidence="1" id="KW-0472">Membrane</keyword>
<organism evidence="3 4">
    <name type="scientific">Coniophora puteana (strain RWD-64-598)</name>
    <name type="common">Brown rot fungus</name>
    <dbReference type="NCBI Taxonomy" id="741705"/>
    <lineage>
        <taxon>Eukaryota</taxon>
        <taxon>Fungi</taxon>
        <taxon>Dikarya</taxon>
        <taxon>Basidiomycota</taxon>
        <taxon>Agaricomycotina</taxon>
        <taxon>Agaricomycetes</taxon>
        <taxon>Agaricomycetidae</taxon>
        <taxon>Boletales</taxon>
        <taxon>Coniophorineae</taxon>
        <taxon>Coniophoraceae</taxon>
        <taxon>Coniophora</taxon>
    </lineage>
</organism>
<evidence type="ECO:0000259" key="2">
    <source>
        <dbReference type="Pfam" id="PF20151"/>
    </source>
</evidence>
<dbReference type="InterPro" id="IPR045340">
    <property type="entry name" value="DUF6533"/>
</dbReference>
<evidence type="ECO:0000313" key="4">
    <source>
        <dbReference type="Proteomes" id="UP000053558"/>
    </source>
</evidence>
<keyword evidence="4" id="KW-1185">Reference proteome</keyword>
<dbReference type="AlphaFoldDB" id="A0A5M3M9S6"/>
<feature type="transmembrane region" description="Helical" evidence="1">
    <location>
        <begin position="46"/>
        <end position="68"/>
    </location>
</feature>
<keyword evidence="1" id="KW-1133">Transmembrane helix</keyword>
<dbReference type="GeneID" id="19209545"/>
<gene>
    <name evidence="3" type="ORF">CONPUDRAFT_76980</name>
</gene>
<dbReference type="Proteomes" id="UP000053558">
    <property type="component" value="Unassembled WGS sequence"/>
</dbReference>
<sequence length="271" mass="30622">MAIYLSFKRRFDPSIVACLTWMSYDYLLSLNLEEKKFTPVSLVYGLLRYAGMLWAWSQGSPVFLWFYFKRMLTYKCELGVGSHSFVVGCIVAGMIVIFLLQGMMALRVYVLLQKSKRILFVIIPAFLASQGTVLFSVITISERGGSSMPVTLFVLCSRYAIKRLERPLRWASTTHYASSLALFVIKQNLFYFIISFVAVVVTLVGRAPAPQSSAVYKAINSIIDFYLFTMIGPWSVLRLRDRHEEDVNGYALRTIPATTLRFADTDTAGGA</sequence>
<name>A0A5M3M9S6_CONPW</name>
<feature type="transmembrane region" description="Helical" evidence="1">
    <location>
        <begin position="144"/>
        <end position="161"/>
    </location>
</feature>
<comment type="caution">
    <text evidence="3">The sequence shown here is derived from an EMBL/GenBank/DDBJ whole genome shotgun (WGS) entry which is preliminary data.</text>
</comment>
<dbReference type="Pfam" id="PF20151">
    <property type="entry name" value="DUF6533"/>
    <property type="match status" value="1"/>
</dbReference>
<dbReference type="EMBL" id="JH711587">
    <property type="protein sequence ID" value="EIW75939.1"/>
    <property type="molecule type" value="Genomic_DNA"/>
</dbReference>
<feature type="transmembrane region" description="Helical" evidence="1">
    <location>
        <begin position="215"/>
        <end position="237"/>
    </location>
</feature>
<dbReference type="RefSeq" id="XP_007773933.1">
    <property type="nucleotide sequence ID" value="XM_007775743.1"/>
</dbReference>
<reference evidence="4" key="1">
    <citation type="journal article" date="2012" name="Science">
        <title>The Paleozoic origin of enzymatic lignin decomposition reconstructed from 31 fungal genomes.</title>
        <authorList>
            <person name="Floudas D."/>
            <person name="Binder M."/>
            <person name="Riley R."/>
            <person name="Barry K."/>
            <person name="Blanchette R.A."/>
            <person name="Henrissat B."/>
            <person name="Martinez A.T."/>
            <person name="Otillar R."/>
            <person name="Spatafora J.W."/>
            <person name="Yadav J.S."/>
            <person name="Aerts A."/>
            <person name="Benoit I."/>
            <person name="Boyd A."/>
            <person name="Carlson A."/>
            <person name="Copeland A."/>
            <person name="Coutinho P.M."/>
            <person name="de Vries R.P."/>
            <person name="Ferreira P."/>
            <person name="Findley K."/>
            <person name="Foster B."/>
            <person name="Gaskell J."/>
            <person name="Glotzer D."/>
            <person name="Gorecki P."/>
            <person name="Heitman J."/>
            <person name="Hesse C."/>
            <person name="Hori C."/>
            <person name="Igarashi K."/>
            <person name="Jurgens J.A."/>
            <person name="Kallen N."/>
            <person name="Kersten P."/>
            <person name="Kohler A."/>
            <person name="Kuees U."/>
            <person name="Kumar T.K.A."/>
            <person name="Kuo A."/>
            <person name="LaButti K."/>
            <person name="Larrondo L.F."/>
            <person name="Lindquist E."/>
            <person name="Ling A."/>
            <person name="Lombard V."/>
            <person name="Lucas S."/>
            <person name="Lundell T."/>
            <person name="Martin R."/>
            <person name="McLaughlin D.J."/>
            <person name="Morgenstern I."/>
            <person name="Morin E."/>
            <person name="Murat C."/>
            <person name="Nagy L.G."/>
            <person name="Nolan M."/>
            <person name="Ohm R.A."/>
            <person name="Patyshakuliyeva A."/>
            <person name="Rokas A."/>
            <person name="Ruiz-Duenas F.J."/>
            <person name="Sabat G."/>
            <person name="Salamov A."/>
            <person name="Samejima M."/>
            <person name="Schmutz J."/>
            <person name="Slot J.C."/>
            <person name="St John F."/>
            <person name="Stenlid J."/>
            <person name="Sun H."/>
            <person name="Sun S."/>
            <person name="Syed K."/>
            <person name="Tsang A."/>
            <person name="Wiebenga A."/>
            <person name="Young D."/>
            <person name="Pisabarro A."/>
            <person name="Eastwood D.C."/>
            <person name="Martin F."/>
            <person name="Cullen D."/>
            <person name="Grigoriev I.V."/>
            <person name="Hibbett D.S."/>
        </authorList>
    </citation>
    <scope>NUCLEOTIDE SEQUENCE [LARGE SCALE GENOMIC DNA]</scope>
    <source>
        <strain evidence="4">RWD-64-598 SS2</strain>
    </source>
</reference>
<feature type="transmembrane region" description="Helical" evidence="1">
    <location>
        <begin position="118"/>
        <end position="138"/>
    </location>
</feature>
<keyword evidence="1" id="KW-0812">Transmembrane</keyword>